<accession>A0A4U6QCM0</accession>
<dbReference type="AlphaFoldDB" id="A0A4U6QCM0"/>
<keyword evidence="6" id="KW-1185">Reference proteome</keyword>
<dbReference type="InterPro" id="IPR039480">
    <property type="entry name" value="C-C_Bond_Lyase-like"/>
</dbReference>
<comment type="caution">
    <text evidence="5">The sequence shown here is derived from an EMBL/GenBank/DDBJ whole genome shotgun (WGS) entry which is preliminary data.</text>
</comment>
<protein>
    <submittedName>
        <fullName evidence="5">ATP/GTP-binding protein</fullName>
    </submittedName>
</protein>
<dbReference type="OrthoDB" id="348111at2"/>
<name>A0A4U6QCM0_9ACTN</name>
<proteinExistence type="predicted"/>
<dbReference type="GO" id="GO:0000287">
    <property type="term" value="F:magnesium ion binding"/>
    <property type="evidence" value="ECO:0007669"/>
    <property type="project" value="TreeGrafter"/>
</dbReference>
<dbReference type="PANTHER" id="PTHR32308:SF10">
    <property type="entry name" value="CITRATE LYASE SUBUNIT BETA"/>
    <property type="match status" value="1"/>
</dbReference>
<dbReference type="SUPFAM" id="SSF51621">
    <property type="entry name" value="Phosphoenolpyruvate/pyruvate domain"/>
    <property type="match status" value="1"/>
</dbReference>
<keyword evidence="2" id="KW-0479">Metal-binding</keyword>
<evidence type="ECO:0000256" key="3">
    <source>
        <dbReference type="ARBA" id="ARBA00022842"/>
    </source>
</evidence>
<gene>
    <name evidence="5" type="ORF">FDO65_17080</name>
</gene>
<dbReference type="Proteomes" id="UP000306985">
    <property type="component" value="Unassembled WGS sequence"/>
</dbReference>
<evidence type="ECO:0000313" key="6">
    <source>
        <dbReference type="Proteomes" id="UP000306985"/>
    </source>
</evidence>
<evidence type="ECO:0000313" key="5">
    <source>
        <dbReference type="EMBL" id="TKV57844.1"/>
    </source>
</evidence>
<dbReference type="RefSeq" id="WP_137450928.1">
    <property type="nucleotide sequence ID" value="NZ_SZZH01000004.1"/>
</dbReference>
<dbReference type="PANTHER" id="PTHR32308">
    <property type="entry name" value="LYASE BETA SUBUNIT, PUTATIVE (AFU_ORTHOLOGUE AFUA_4G13030)-RELATED"/>
    <property type="match status" value="1"/>
</dbReference>
<sequence>MRHFEHLSDEVRHQLFLHPPGAFDQYSERELLATALGATLYIPATKAALAPTVRRQAAAGVRSMVLDLEDAIPDGSTESALSSTVETVRDLAADPPPALVFVRVRAPEQVGWLADQLGADLAAVSGFVLPKFSALRGVEYLDAVGQAAAHCPSPLYAMPVLETREVLYRETREAELLGIRGLLEAHRDRILSVRIGATDLCGLFGIRRDRDLSIYDVGVASELISHVVNLFGRADGTGFAITGPVWEYFADHERLLRPQLRYSPFEERSAAGLRTELLRGAVDGLIREAILDRANGLTGKSVIHPRHVAPITAFAVVSHEEFSDAQDVLRPESAGGGVTKSGYGDKMNEAKPHRNWAHRTLLRAEVFGVAAEGVSFVDLLTAHVQARPAAADAR</sequence>
<dbReference type="Gene3D" id="3.20.20.60">
    <property type="entry name" value="Phosphoenolpyruvate-binding domains"/>
    <property type="match status" value="2"/>
</dbReference>
<feature type="region of interest" description="Disordered" evidence="4">
    <location>
        <begin position="330"/>
        <end position="350"/>
    </location>
</feature>
<dbReference type="Pfam" id="PF15617">
    <property type="entry name" value="C-C_Bond_Lyase"/>
    <property type="match status" value="1"/>
</dbReference>
<evidence type="ECO:0000256" key="1">
    <source>
        <dbReference type="ARBA" id="ARBA00001946"/>
    </source>
</evidence>
<comment type="cofactor">
    <cofactor evidence="1">
        <name>Mg(2+)</name>
        <dbReference type="ChEBI" id="CHEBI:18420"/>
    </cofactor>
</comment>
<reference evidence="5 6" key="1">
    <citation type="submission" date="2019-05" db="EMBL/GenBank/DDBJ databases">
        <title>Nakamurella sp. N5BH11, whole genome shotgun sequence.</title>
        <authorList>
            <person name="Tuo L."/>
        </authorList>
    </citation>
    <scope>NUCLEOTIDE SEQUENCE [LARGE SCALE GENOMIC DNA]</scope>
    <source>
        <strain evidence="5 6">N5BH11</strain>
    </source>
</reference>
<dbReference type="InterPro" id="IPR040442">
    <property type="entry name" value="Pyrv_kinase-like_dom_sf"/>
</dbReference>
<dbReference type="InterPro" id="IPR015813">
    <property type="entry name" value="Pyrv/PenolPyrv_kinase-like_dom"/>
</dbReference>
<dbReference type="GO" id="GO:0003824">
    <property type="term" value="F:catalytic activity"/>
    <property type="evidence" value="ECO:0007669"/>
    <property type="project" value="InterPro"/>
</dbReference>
<organism evidence="5 6">
    <name type="scientific">Nakamurella flava</name>
    <dbReference type="NCBI Taxonomy" id="2576308"/>
    <lineage>
        <taxon>Bacteria</taxon>
        <taxon>Bacillati</taxon>
        <taxon>Actinomycetota</taxon>
        <taxon>Actinomycetes</taxon>
        <taxon>Nakamurellales</taxon>
        <taxon>Nakamurellaceae</taxon>
        <taxon>Nakamurella</taxon>
    </lineage>
</organism>
<evidence type="ECO:0000256" key="4">
    <source>
        <dbReference type="SAM" id="MobiDB-lite"/>
    </source>
</evidence>
<keyword evidence="3" id="KW-0460">Magnesium</keyword>
<dbReference type="EMBL" id="SZZH01000004">
    <property type="protein sequence ID" value="TKV57844.1"/>
    <property type="molecule type" value="Genomic_DNA"/>
</dbReference>
<evidence type="ECO:0000256" key="2">
    <source>
        <dbReference type="ARBA" id="ARBA00022723"/>
    </source>
</evidence>
<dbReference type="GO" id="GO:0006107">
    <property type="term" value="P:oxaloacetate metabolic process"/>
    <property type="evidence" value="ECO:0007669"/>
    <property type="project" value="TreeGrafter"/>
</dbReference>